<dbReference type="PANTHER" id="PTHR36503">
    <property type="entry name" value="BLR2520 PROTEIN"/>
    <property type="match status" value="1"/>
</dbReference>
<keyword evidence="2" id="KW-0223">Dioxygenase</keyword>
<proteinExistence type="predicted"/>
<dbReference type="InterPro" id="IPR029068">
    <property type="entry name" value="Glyas_Bleomycin-R_OHBP_Dase"/>
</dbReference>
<reference evidence="3" key="1">
    <citation type="submission" date="2016-11" db="EMBL/GenBank/DDBJ databases">
        <authorList>
            <person name="Varghese N."/>
            <person name="Submissions S."/>
        </authorList>
    </citation>
    <scope>NUCLEOTIDE SEQUENCE [LARGE SCALE GENOMIC DNA]</scope>
    <source>
        <strain evidence="3">DSM 15292</strain>
    </source>
</reference>
<dbReference type="Gene3D" id="3.10.180.10">
    <property type="entry name" value="2,3-Dihydroxybiphenyl 1,2-Dioxygenase, domain 1"/>
    <property type="match status" value="1"/>
</dbReference>
<dbReference type="EMBL" id="FSRC01000001">
    <property type="protein sequence ID" value="SIN67397.1"/>
    <property type="molecule type" value="Genomic_DNA"/>
</dbReference>
<dbReference type="InterPro" id="IPR037523">
    <property type="entry name" value="VOC_core"/>
</dbReference>
<dbReference type="PANTHER" id="PTHR36503:SF1">
    <property type="entry name" value="BLR2520 PROTEIN"/>
    <property type="match status" value="1"/>
</dbReference>
<feature type="domain" description="VOC" evidence="1">
    <location>
        <begin position="51"/>
        <end position="169"/>
    </location>
</feature>
<dbReference type="Proteomes" id="UP000185221">
    <property type="component" value="Unassembled WGS sequence"/>
</dbReference>
<keyword evidence="3" id="KW-1185">Reference proteome</keyword>
<dbReference type="SUPFAM" id="SSF54593">
    <property type="entry name" value="Glyoxalase/Bleomycin resistance protein/Dihydroxybiphenyl dioxygenase"/>
    <property type="match status" value="1"/>
</dbReference>
<accession>A0A1N6D9J0</accession>
<dbReference type="RefSeq" id="WP_317045211.1">
    <property type="nucleotide sequence ID" value="NZ_FSRC01000001.1"/>
</dbReference>
<dbReference type="InterPro" id="IPR004360">
    <property type="entry name" value="Glyas_Fos-R_dOase_dom"/>
</dbReference>
<dbReference type="Pfam" id="PF00903">
    <property type="entry name" value="Glyoxalase"/>
    <property type="match status" value="1"/>
</dbReference>
<protein>
    <submittedName>
        <fullName evidence="2">Catechol 2,3-dioxygenase</fullName>
    </submittedName>
</protein>
<name>A0A1N6D9J0_9BACT</name>
<dbReference type="AlphaFoldDB" id="A0A1N6D9J0"/>
<sequence length="170" mass="19220">MEKMQVKILSFLMVFGLGFYSHSFLFKESTKSNSTAPANPVQLPEENLKLGAFSISLSVKDLESSRVFYEKLGFEQLGGETSKDYLIMKNENCLIGLFQGMFEGNILTFNPGWDENAQNIDEFHDVREIQKHLKSENLDLTSEADENTSGPASLMLYDPDGNLILIDQHR</sequence>
<evidence type="ECO:0000313" key="3">
    <source>
        <dbReference type="Proteomes" id="UP000185221"/>
    </source>
</evidence>
<dbReference type="GO" id="GO:0051213">
    <property type="term" value="F:dioxygenase activity"/>
    <property type="evidence" value="ECO:0007669"/>
    <property type="project" value="UniProtKB-KW"/>
</dbReference>
<evidence type="ECO:0000259" key="1">
    <source>
        <dbReference type="PROSITE" id="PS51819"/>
    </source>
</evidence>
<evidence type="ECO:0000313" key="2">
    <source>
        <dbReference type="EMBL" id="SIN67397.1"/>
    </source>
</evidence>
<dbReference type="PROSITE" id="PS51819">
    <property type="entry name" value="VOC"/>
    <property type="match status" value="1"/>
</dbReference>
<gene>
    <name evidence="2" type="ORF">SAMN05444394_0535</name>
</gene>
<dbReference type="STRING" id="226505.SAMN05444394_0535"/>
<keyword evidence="2" id="KW-0560">Oxidoreductase</keyword>
<organism evidence="2 3">
    <name type="scientific">Algoriphagus halophilus</name>
    <dbReference type="NCBI Taxonomy" id="226505"/>
    <lineage>
        <taxon>Bacteria</taxon>
        <taxon>Pseudomonadati</taxon>
        <taxon>Bacteroidota</taxon>
        <taxon>Cytophagia</taxon>
        <taxon>Cytophagales</taxon>
        <taxon>Cyclobacteriaceae</taxon>
        <taxon>Algoriphagus</taxon>
    </lineage>
</organism>